<feature type="domain" description="Peptidase S24/S26A/S26B/S26C" evidence="8">
    <location>
        <begin position="43"/>
        <end position="158"/>
    </location>
</feature>
<gene>
    <name evidence="9" type="ordered locus">Selin_1933</name>
</gene>
<dbReference type="AlphaFoldDB" id="E6W234"/>
<evidence type="ECO:0000256" key="1">
    <source>
        <dbReference type="ARBA" id="ARBA00007484"/>
    </source>
</evidence>
<dbReference type="InParanoid" id="E6W234"/>
<keyword evidence="5" id="KW-0234">DNA repair</keyword>
<dbReference type="GO" id="GO:0009432">
    <property type="term" value="P:SOS response"/>
    <property type="evidence" value="ECO:0007669"/>
    <property type="project" value="UniProtKB-KW"/>
</dbReference>
<dbReference type="STRING" id="653733.Selin_1933"/>
<dbReference type="Proteomes" id="UP000002572">
    <property type="component" value="Chromosome"/>
</dbReference>
<dbReference type="InterPro" id="IPR015927">
    <property type="entry name" value="Peptidase_S24_S26A/B/C"/>
</dbReference>
<keyword evidence="2" id="KW-0227">DNA damage</keyword>
<dbReference type="NCBIfam" id="NF007621">
    <property type="entry name" value="PRK10276.1"/>
    <property type="match status" value="1"/>
</dbReference>
<dbReference type="InterPro" id="IPR006197">
    <property type="entry name" value="Peptidase_S24_LexA"/>
</dbReference>
<organism evidence="9 10">
    <name type="scientific">Desulfurispirillum indicum (strain ATCC BAA-1389 / DSM 22839 / S5)</name>
    <dbReference type="NCBI Taxonomy" id="653733"/>
    <lineage>
        <taxon>Bacteria</taxon>
        <taxon>Pseudomonadati</taxon>
        <taxon>Chrysiogenota</taxon>
        <taxon>Chrysiogenia</taxon>
        <taxon>Chrysiogenales</taxon>
        <taxon>Chrysiogenaceae</taxon>
        <taxon>Desulfurispirillum</taxon>
    </lineage>
</organism>
<evidence type="ECO:0000256" key="7">
    <source>
        <dbReference type="RuleBase" id="RU003991"/>
    </source>
</evidence>
<dbReference type="InterPro" id="IPR050077">
    <property type="entry name" value="LexA_repressor"/>
</dbReference>
<dbReference type="EMBL" id="CP002432">
    <property type="protein sequence ID" value="ADU66660.1"/>
    <property type="molecule type" value="Genomic_DNA"/>
</dbReference>
<protein>
    <submittedName>
        <fullName evidence="9">Peptidase S24/S26A/S26B, conserved region</fullName>
    </submittedName>
</protein>
<evidence type="ECO:0000259" key="8">
    <source>
        <dbReference type="Pfam" id="PF00717"/>
    </source>
</evidence>
<dbReference type="Gene3D" id="2.10.109.10">
    <property type="entry name" value="Umud Fragment, subunit A"/>
    <property type="match status" value="1"/>
</dbReference>
<evidence type="ECO:0000313" key="10">
    <source>
        <dbReference type="Proteomes" id="UP000002572"/>
    </source>
</evidence>
<keyword evidence="3 7" id="KW-0378">Hydrolase</keyword>
<comment type="similarity">
    <text evidence="1 7">Belongs to the peptidase S24 family.</text>
</comment>
<evidence type="ECO:0000256" key="2">
    <source>
        <dbReference type="ARBA" id="ARBA00022763"/>
    </source>
</evidence>
<evidence type="ECO:0000256" key="3">
    <source>
        <dbReference type="ARBA" id="ARBA00022801"/>
    </source>
</evidence>
<dbReference type="PANTHER" id="PTHR33516">
    <property type="entry name" value="LEXA REPRESSOR"/>
    <property type="match status" value="1"/>
</dbReference>
<dbReference type="GO" id="GO:0016787">
    <property type="term" value="F:hydrolase activity"/>
    <property type="evidence" value="ECO:0007669"/>
    <property type="project" value="UniProtKB-KW"/>
</dbReference>
<keyword evidence="6" id="KW-0742">SOS response</keyword>
<dbReference type="InterPro" id="IPR036286">
    <property type="entry name" value="LexA/Signal_pep-like_sf"/>
</dbReference>
<dbReference type="GO" id="GO:0003677">
    <property type="term" value="F:DNA binding"/>
    <property type="evidence" value="ECO:0007669"/>
    <property type="project" value="InterPro"/>
</dbReference>
<name>E6W234_DESIS</name>
<evidence type="ECO:0000256" key="5">
    <source>
        <dbReference type="ARBA" id="ARBA00023204"/>
    </source>
</evidence>
<accession>E6W234</accession>
<dbReference type="PRINTS" id="PR00726">
    <property type="entry name" value="LEXASERPTASE"/>
</dbReference>
<dbReference type="eggNOG" id="COG1974">
    <property type="taxonomic scope" value="Bacteria"/>
</dbReference>
<proteinExistence type="inferred from homology"/>
<dbReference type="GO" id="GO:0006281">
    <property type="term" value="P:DNA repair"/>
    <property type="evidence" value="ECO:0007669"/>
    <property type="project" value="UniProtKB-KW"/>
</dbReference>
<evidence type="ECO:0000256" key="6">
    <source>
        <dbReference type="ARBA" id="ARBA00023236"/>
    </source>
</evidence>
<keyword evidence="4 7" id="KW-0068">Autocatalytic cleavage</keyword>
<dbReference type="HOGENOM" id="CLU_066192_0_0_0"/>
<sequence>MGAGYGRMWYDAASLCLFARKEPMSVTVLGACPERGAPPPIPLFVEGVSAGFPSPARDYVDRSLDLNELCIRHPAATYFVRADGDSMIGAGIFSGDILIVDRSLEAADGDIIIACLHGELLVKRLRLQGQVRLEAMNPDYPPLELHDESELEVFGVVIHSIRCFR</sequence>
<dbReference type="InterPro" id="IPR039418">
    <property type="entry name" value="LexA-like"/>
</dbReference>
<dbReference type="FunCoup" id="E6W234">
    <property type="interactions" value="51"/>
</dbReference>
<reference evidence="9 10" key="1">
    <citation type="submission" date="2010-12" db="EMBL/GenBank/DDBJ databases">
        <title>Complete sequence of Desulfurispirillum indicum S5.</title>
        <authorList>
            <consortium name="US DOE Joint Genome Institute"/>
            <person name="Lucas S."/>
            <person name="Copeland A."/>
            <person name="Lapidus A."/>
            <person name="Cheng J.-F."/>
            <person name="Goodwin L."/>
            <person name="Pitluck S."/>
            <person name="Chertkov O."/>
            <person name="Held B."/>
            <person name="Detter J.C."/>
            <person name="Han C."/>
            <person name="Tapia R."/>
            <person name="Land M."/>
            <person name="Hauser L."/>
            <person name="Kyrpides N."/>
            <person name="Ivanova N."/>
            <person name="Mikhailova N."/>
            <person name="Haggblom M."/>
            <person name="Rauschenbach I."/>
            <person name="Bini E."/>
            <person name="Woyke T."/>
        </authorList>
    </citation>
    <scope>NUCLEOTIDE SEQUENCE [LARGE SCALE GENOMIC DNA]</scope>
    <source>
        <strain evidence="10">ATCC BAA-1389 / DSM 22839 / S5</strain>
    </source>
</reference>
<dbReference type="Pfam" id="PF00717">
    <property type="entry name" value="Peptidase_S24"/>
    <property type="match status" value="1"/>
</dbReference>
<dbReference type="CDD" id="cd06529">
    <property type="entry name" value="S24_LexA-like"/>
    <property type="match status" value="1"/>
</dbReference>
<keyword evidence="10" id="KW-1185">Reference proteome</keyword>
<evidence type="ECO:0000256" key="4">
    <source>
        <dbReference type="ARBA" id="ARBA00022813"/>
    </source>
</evidence>
<dbReference type="SUPFAM" id="SSF51306">
    <property type="entry name" value="LexA/Signal peptidase"/>
    <property type="match status" value="1"/>
</dbReference>
<dbReference type="MEROPS" id="S24.003"/>
<evidence type="ECO:0000313" key="9">
    <source>
        <dbReference type="EMBL" id="ADU66660.1"/>
    </source>
</evidence>
<dbReference type="PANTHER" id="PTHR33516:SF2">
    <property type="entry name" value="LEXA REPRESSOR-RELATED"/>
    <property type="match status" value="1"/>
</dbReference>
<dbReference type="GO" id="GO:0006355">
    <property type="term" value="P:regulation of DNA-templated transcription"/>
    <property type="evidence" value="ECO:0007669"/>
    <property type="project" value="InterPro"/>
</dbReference>
<dbReference type="KEGG" id="din:Selin_1933"/>